<gene>
    <name evidence="1" type="ORF">EFY79_18100</name>
</gene>
<evidence type="ECO:0000313" key="1">
    <source>
        <dbReference type="EMBL" id="RNI33670.1"/>
    </source>
</evidence>
<dbReference type="OrthoDB" id="1443487at2"/>
<comment type="caution">
    <text evidence="1">The sequence shown here is derived from an EMBL/GenBank/DDBJ whole genome shotgun (WGS) entry which is preliminary data.</text>
</comment>
<protein>
    <submittedName>
        <fullName evidence="1">Uncharacterized protein</fullName>
    </submittedName>
</protein>
<dbReference type="Proteomes" id="UP000267223">
    <property type="component" value="Unassembled WGS sequence"/>
</dbReference>
<reference evidence="1 2" key="1">
    <citation type="submission" date="2018-11" db="EMBL/GenBank/DDBJ databases">
        <title>Draft genome sequence of Ferruginibacter sp. BO-59.</title>
        <authorList>
            <person name="Im W.T."/>
        </authorList>
    </citation>
    <scope>NUCLEOTIDE SEQUENCE [LARGE SCALE GENOMIC DNA]</scope>
    <source>
        <strain evidence="1 2">BO-59</strain>
    </source>
</reference>
<keyword evidence="2" id="KW-1185">Reference proteome</keyword>
<dbReference type="EMBL" id="RJJR01000017">
    <property type="protein sequence ID" value="RNI33670.1"/>
    <property type="molecule type" value="Genomic_DNA"/>
</dbReference>
<organism evidence="1 2">
    <name type="scientific">Hanamia caeni</name>
    <dbReference type="NCBI Taxonomy" id="2294116"/>
    <lineage>
        <taxon>Bacteria</taxon>
        <taxon>Pseudomonadati</taxon>
        <taxon>Bacteroidota</taxon>
        <taxon>Chitinophagia</taxon>
        <taxon>Chitinophagales</taxon>
        <taxon>Chitinophagaceae</taxon>
        <taxon>Hanamia</taxon>
    </lineage>
</organism>
<proteinExistence type="predicted"/>
<evidence type="ECO:0000313" key="2">
    <source>
        <dbReference type="Proteomes" id="UP000267223"/>
    </source>
</evidence>
<name>A0A3M9N788_9BACT</name>
<dbReference type="AlphaFoldDB" id="A0A3M9N788"/>
<accession>A0A3M9N788</accession>
<sequence length="137" mass="15411">MSNEESAEEKLESIANTTDLQTAIKRLERRKFILEEGLKEHFHDLTVSLKPKNIIKNTIAELQESTTLRQNVLKVALGLGAGYFSRRLLVTKSAGVVKKALGAVLQYGITNFIAKKGDDENDEYPKKKNVLRRILSI</sequence>
<dbReference type="RefSeq" id="WP_123122156.1">
    <property type="nucleotide sequence ID" value="NZ_RJJR01000017.1"/>
</dbReference>